<evidence type="ECO:0000256" key="6">
    <source>
        <dbReference type="ARBA" id="ARBA00023136"/>
    </source>
</evidence>
<keyword evidence="8" id="KW-0807">Transducer</keyword>
<name>A0A915K6I9_ROMCU</name>
<reference evidence="12" key="1">
    <citation type="submission" date="2022-11" db="UniProtKB">
        <authorList>
            <consortium name="WormBaseParasite"/>
        </authorList>
    </citation>
    <scope>IDENTIFICATION</scope>
</reference>
<feature type="transmembrane region" description="Helical" evidence="9">
    <location>
        <begin position="69"/>
        <end position="88"/>
    </location>
</feature>
<feature type="transmembrane region" description="Helical" evidence="9">
    <location>
        <begin position="33"/>
        <end position="57"/>
    </location>
</feature>
<keyword evidence="11" id="KW-1185">Reference proteome</keyword>
<dbReference type="PRINTS" id="PR00237">
    <property type="entry name" value="GPCRRHODOPSN"/>
</dbReference>
<feature type="transmembrane region" description="Helical" evidence="9">
    <location>
        <begin position="150"/>
        <end position="171"/>
    </location>
</feature>
<dbReference type="PROSITE" id="PS50262">
    <property type="entry name" value="G_PROTEIN_RECEP_F1_2"/>
    <property type="match status" value="1"/>
</dbReference>
<dbReference type="InterPro" id="IPR017452">
    <property type="entry name" value="GPCR_Rhodpsn_7TM"/>
</dbReference>
<keyword evidence="7" id="KW-0675">Receptor</keyword>
<dbReference type="Gene3D" id="1.20.1070.10">
    <property type="entry name" value="Rhodopsin 7-helix transmembrane proteins"/>
    <property type="match status" value="1"/>
</dbReference>
<evidence type="ECO:0000256" key="2">
    <source>
        <dbReference type="ARBA" id="ARBA00022475"/>
    </source>
</evidence>
<evidence type="ECO:0000313" key="11">
    <source>
        <dbReference type="Proteomes" id="UP000887565"/>
    </source>
</evidence>
<evidence type="ECO:0000313" key="12">
    <source>
        <dbReference type="WBParaSite" id="nRc.2.0.1.t33497-RA"/>
    </source>
</evidence>
<evidence type="ECO:0000259" key="10">
    <source>
        <dbReference type="PROSITE" id="PS50262"/>
    </source>
</evidence>
<feature type="transmembrane region" description="Helical" evidence="9">
    <location>
        <begin position="108"/>
        <end position="129"/>
    </location>
</feature>
<proteinExistence type="predicted"/>
<dbReference type="GO" id="GO:0043410">
    <property type="term" value="P:positive regulation of MAPK cascade"/>
    <property type="evidence" value="ECO:0007669"/>
    <property type="project" value="TreeGrafter"/>
</dbReference>
<dbReference type="PANTHER" id="PTHR24248">
    <property type="entry name" value="ADRENERGIC RECEPTOR-RELATED G-PROTEIN COUPLED RECEPTOR"/>
    <property type="match status" value="1"/>
</dbReference>
<protein>
    <submittedName>
        <fullName evidence="12">G-protein coupled receptors family 1 profile domain-containing protein</fullName>
    </submittedName>
</protein>
<evidence type="ECO:0000256" key="3">
    <source>
        <dbReference type="ARBA" id="ARBA00022692"/>
    </source>
</evidence>
<keyword evidence="6 9" id="KW-0472">Membrane</keyword>
<dbReference type="GO" id="GO:0005886">
    <property type="term" value="C:plasma membrane"/>
    <property type="evidence" value="ECO:0007669"/>
    <property type="project" value="UniProtKB-SubCell"/>
</dbReference>
<evidence type="ECO:0000256" key="5">
    <source>
        <dbReference type="ARBA" id="ARBA00023040"/>
    </source>
</evidence>
<dbReference type="GO" id="GO:0071880">
    <property type="term" value="P:adenylate cyclase-activating adrenergic receptor signaling pathway"/>
    <property type="evidence" value="ECO:0007669"/>
    <property type="project" value="TreeGrafter"/>
</dbReference>
<feature type="domain" description="G-protein coupled receptors family 1 profile" evidence="10">
    <location>
        <begin position="49"/>
        <end position="186"/>
    </location>
</feature>
<evidence type="ECO:0000256" key="8">
    <source>
        <dbReference type="ARBA" id="ARBA00023224"/>
    </source>
</evidence>
<dbReference type="Proteomes" id="UP000887565">
    <property type="component" value="Unplaced"/>
</dbReference>
<dbReference type="AlphaFoldDB" id="A0A915K6I9"/>
<keyword evidence="5" id="KW-0297">G-protein coupled receptor</keyword>
<comment type="subcellular location">
    <subcellularLocation>
        <location evidence="1">Cell membrane</location>
        <topology evidence="1">Multi-pass membrane protein</topology>
    </subcellularLocation>
</comment>
<sequence>MMEWPFPMYPAFIFGNKTYNDSYPRITDSPATAVFAVLCCLLLIACVVGNALVVASFVTCPLLKVLTNYWIVSLSMTDIVLALLVLPLQINRELHEGRWTLGPVWCDFFITVDVLCCTCSIYHLCLISLDRNFCVQYPFAYMRWRTKNMTLGAIAITWILCALISFIRFMGLQSYPLEGVSQISET</sequence>
<dbReference type="OMA" id="EIHIDIF"/>
<dbReference type="Pfam" id="PF00001">
    <property type="entry name" value="7tm_1"/>
    <property type="match status" value="1"/>
</dbReference>
<dbReference type="WBParaSite" id="nRc.2.0.1.t33497-RA">
    <property type="protein sequence ID" value="nRc.2.0.1.t33497-RA"/>
    <property type="gene ID" value="nRc.2.0.1.g33497"/>
</dbReference>
<keyword evidence="2" id="KW-1003">Cell membrane</keyword>
<evidence type="ECO:0000256" key="4">
    <source>
        <dbReference type="ARBA" id="ARBA00022989"/>
    </source>
</evidence>
<accession>A0A915K6I9</accession>
<keyword evidence="3 9" id="KW-0812">Transmembrane</keyword>
<evidence type="ECO:0000256" key="7">
    <source>
        <dbReference type="ARBA" id="ARBA00023170"/>
    </source>
</evidence>
<dbReference type="InterPro" id="IPR000276">
    <property type="entry name" value="GPCR_Rhodpsn"/>
</dbReference>
<dbReference type="PANTHER" id="PTHR24248:SF66">
    <property type="entry name" value="OCTOPAMINE RECEPTOR BETA-3R"/>
    <property type="match status" value="1"/>
</dbReference>
<evidence type="ECO:0000256" key="1">
    <source>
        <dbReference type="ARBA" id="ARBA00004651"/>
    </source>
</evidence>
<evidence type="ECO:0000256" key="9">
    <source>
        <dbReference type="SAM" id="Phobius"/>
    </source>
</evidence>
<dbReference type="GO" id="GO:0004930">
    <property type="term" value="F:G protein-coupled receptor activity"/>
    <property type="evidence" value="ECO:0007669"/>
    <property type="project" value="UniProtKB-KW"/>
</dbReference>
<keyword evidence="4 9" id="KW-1133">Transmembrane helix</keyword>
<organism evidence="11 12">
    <name type="scientific">Romanomermis culicivorax</name>
    <name type="common">Nematode worm</name>
    <dbReference type="NCBI Taxonomy" id="13658"/>
    <lineage>
        <taxon>Eukaryota</taxon>
        <taxon>Metazoa</taxon>
        <taxon>Ecdysozoa</taxon>
        <taxon>Nematoda</taxon>
        <taxon>Enoplea</taxon>
        <taxon>Dorylaimia</taxon>
        <taxon>Mermithida</taxon>
        <taxon>Mermithoidea</taxon>
        <taxon>Mermithidae</taxon>
        <taxon>Romanomermis</taxon>
    </lineage>
</organism>
<dbReference type="SUPFAM" id="SSF81321">
    <property type="entry name" value="Family A G protein-coupled receptor-like"/>
    <property type="match status" value="1"/>
</dbReference>